<dbReference type="PATRIC" id="fig|1122147.4.peg.1264"/>
<evidence type="ECO:0008006" key="4">
    <source>
        <dbReference type="Google" id="ProtNLM"/>
    </source>
</evidence>
<protein>
    <recommendedName>
        <fullName evidence="4">DUF669 domain-containing protein</fullName>
    </recommendedName>
</protein>
<dbReference type="EMBL" id="AZFW01000129">
    <property type="protein sequence ID" value="KRM24856.1"/>
    <property type="molecule type" value="Genomic_DNA"/>
</dbReference>
<feature type="region of interest" description="Disordered" evidence="1">
    <location>
        <begin position="144"/>
        <end position="198"/>
    </location>
</feature>
<evidence type="ECO:0000313" key="3">
    <source>
        <dbReference type="Proteomes" id="UP000050949"/>
    </source>
</evidence>
<comment type="caution">
    <text evidence="2">The sequence shown here is derived from an EMBL/GenBank/DDBJ whole genome shotgun (WGS) entry which is preliminary data.</text>
</comment>
<dbReference type="RefSeq" id="WP_226999165.1">
    <property type="nucleotide sequence ID" value="NZ_AUEH01000006.1"/>
</dbReference>
<dbReference type="AlphaFoldDB" id="A0A0R1X3T4"/>
<evidence type="ECO:0000256" key="1">
    <source>
        <dbReference type="SAM" id="MobiDB-lite"/>
    </source>
</evidence>
<proteinExistence type="predicted"/>
<dbReference type="Proteomes" id="UP000050949">
    <property type="component" value="Unassembled WGS sequence"/>
</dbReference>
<reference evidence="2 3" key="1">
    <citation type="journal article" date="2015" name="Genome Announc.">
        <title>Expanding the biotechnology potential of lactobacilli through comparative genomics of 213 strains and associated genera.</title>
        <authorList>
            <person name="Sun Z."/>
            <person name="Harris H.M."/>
            <person name="McCann A."/>
            <person name="Guo C."/>
            <person name="Argimon S."/>
            <person name="Zhang W."/>
            <person name="Yang X."/>
            <person name="Jeffery I.B."/>
            <person name="Cooney J.C."/>
            <person name="Kagawa T.F."/>
            <person name="Liu W."/>
            <person name="Song Y."/>
            <person name="Salvetti E."/>
            <person name="Wrobel A."/>
            <person name="Rasinkangas P."/>
            <person name="Parkhill J."/>
            <person name="Rea M.C."/>
            <person name="O'Sullivan O."/>
            <person name="Ritari J."/>
            <person name="Douillard F.P."/>
            <person name="Paul Ross R."/>
            <person name="Yang R."/>
            <person name="Briner A.E."/>
            <person name="Felis G.E."/>
            <person name="de Vos W.M."/>
            <person name="Barrangou R."/>
            <person name="Klaenhammer T.R."/>
            <person name="Caufield P.W."/>
            <person name="Cui Y."/>
            <person name="Zhang H."/>
            <person name="O'Toole P.W."/>
        </authorList>
    </citation>
    <scope>NUCLEOTIDE SEQUENCE [LARGE SCALE GENOMIC DNA]</scope>
    <source>
        <strain evidence="2 3">DSM 16991</strain>
    </source>
</reference>
<gene>
    <name evidence="2" type="ORF">FC91_GL001221</name>
</gene>
<feature type="compositionally biased region" description="Basic and acidic residues" evidence="1">
    <location>
        <begin position="164"/>
        <end position="188"/>
    </location>
</feature>
<name>A0A0R1X3T4_9LACO</name>
<dbReference type="eggNOG" id="ENOG5032WZE">
    <property type="taxonomic scope" value="Bacteria"/>
</dbReference>
<organism evidence="2 3">
    <name type="scientific">Schleiferilactobacillus harbinensis DSM 16991</name>
    <dbReference type="NCBI Taxonomy" id="1122147"/>
    <lineage>
        <taxon>Bacteria</taxon>
        <taxon>Bacillati</taxon>
        <taxon>Bacillota</taxon>
        <taxon>Bacilli</taxon>
        <taxon>Lactobacillales</taxon>
        <taxon>Lactobacillaceae</taxon>
        <taxon>Schleiferilactobacillus</taxon>
    </lineage>
</organism>
<evidence type="ECO:0000313" key="2">
    <source>
        <dbReference type="EMBL" id="KRM24856.1"/>
    </source>
</evidence>
<feature type="compositionally biased region" description="Acidic residues" evidence="1">
    <location>
        <begin position="189"/>
        <end position="198"/>
    </location>
</feature>
<accession>A0A0R1X3T4</accession>
<sequence length="198" mass="21898">MSLLDKAQEVLAGFDATKDSANSFEGLPSGKYTVIVNTIDHHVTPGGWDGLRIITEVNAGEHVSTKDYNMFNLDETTASGKKVPDSVISSHIKLIAKLANACDITLKPEDWEDIDHLVAAFNFGQAIGKIVTMDLTVRENKKNPQYPYKNYDFEPAEQPEPITVDDKDLPKDLRSNDDDLLGDAKSDDTDIDDDDLPF</sequence>